<protein>
    <recommendedName>
        <fullName evidence="3">Zinc finger Ogr/Delta-type domain-containing protein</fullName>
    </recommendedName>
</protein>
<evidence type="ECO:0000313" key="2">
    <source>
        <dbReference type="Proteomes" id="UP000319619"/>
    </source>
</evidence>
<name>A0A532V0W8_UNCL8</name>
<evidence type="ECO:0008006" key="3">
    <source>
        <dbReference type="Google" id="ProtNLM"/>
    </source>
</evidence>
<reference evidence="1 2" key="1">
    <citation type="submission" date="2017-06" db="EMBL/GenBank/DDBJ databases">
        <title>Novel microbial phyla capable of carbon fixation and sulfur reduction in deep-sea sediments.</title>
        <authorList>
            <person name="Huang J."/>
            <person name="Baker B."/>
            <person name="Wang Y."/>
        </authorList>
    </citation>
    <scope>NUCLEOTIDE SEQUENCE [LARGE SCALE GENOMIC DNA]</scope>
    <source>
        <strain evidence="1">B3_LCP</strain>
    </source>
</reference>
<gene>
    <name evidence="1" type="ORF">CEE37_07400</name>
</gene>
<dbReference type="EMBL" id="NJBN01000004">
    <property type="protein sequence ID" value="TKJ40860.1"/>
    <property type="molecule type" value="Genomic_DNA"/>
</dbReference>
<accession>A0A532V0W8</accession>
<proteinExistence type="predicted"/>
<dbReference type="Proteomes" id="UP000319619">
    <property type="component" value="Unassembled WGS sequence"/>
</dbReference>
<comment type="caution">
    <text evidence="1">The sequence shown here is derived from an EMBL/GenBank/DDBJ whole genome shotgun (WGS) entry which is preliminary data.</text>
</comment>
<organism evidence="1 2">
    <name type="scientific">candidate division LCP-89 bacterium B3_LCP</name>
    <dbReference type="NCBI Taxonomy" id="2012998"/>
    <lineage>
        <taxon>Bacteria</taxon>
        <taxon>Pseudomonadati</taxon>
        <taxon>Bacteria division LCP-89</taxon>
    </lineage>
</organism>
<dbReference type="AlphaFoldDB" id="A0A532V0W8"/>
<evidence type="ECO:0000313" key="1">
    <source>
        <dbReference type="EMBL" id="TKJ40860.1"/>
    </source>
</evidence>
<sequence length="94" mass="10787">MQNNEKPTCPHCGARLLKWLPPAESSWGANIQYACFSDDCPYFIKGWDHMMEKYEVKASYRYRLDPATGQSGPLPVWSDTAIRSRIVTSNDEEE</sequence>